<reference evidence="1" key="1">
    <citation type="submission" date="2022-06" db="EMBL/GenBank/DDBJ databases">
        <title>Akkermansia biwalacus sp. nov., an anaerobic mucin-degrading bacterium isolated from human intestine.</title>
        <authorList>
            <person name="Kobayashi Y."/>
            <person name="Inoue S."/>
            <person name="Kawahara T."/>
            <person name="Kohda N."/>
        </authorList>
    </citation>
    <scope>NUCLEOTIDE SEQUENCE</scope>
    <source>
        <strain evidence="1">WON2089</strain>
    </source>
</reference>
<sequence>MTPGMMDEIIKKNPKDIYDIEQRLGKNRVLPRQDDSAFQSYIERLERATARYITEGKLNSLHINWYHGNKEADEVKYIVEYETRTAWGRTKANAGDLSDKTIYYFLLDRDLYILGWMKEKLEK</sequence>
<evidence type="ECO:0000313" key="2">
    <source>
        <dbReference type="Proteomes" id="UP001062263"/>
    </source>
</evidence>
<dbReference type="EMBL" id="AP025943">
    <property type="protein sequence ID" value="BDL43295.1"/>
    <property type="molecule type" value="Genomic_DNA"/>
</dbReference>
<protein>
    <submittedName>
        <fullName evidence="1">Uncharacterized protein</fullName>
    </submittedName>
</protein>
<dbReference type="Proteomes" id="UP001062263">
    <property type="component" value="Chromosome"/>
</dbReference>
<keyword evidence="2" id="KW-1185">Reference proteome</keyword>
<proteinExistence type="predicted"/>
<accession>A0ABN6QKB7</accession>
<evidence type="ECO:0000313" key="1">
    <source>
        <dbReference type="EMBL" id="BDL43295.1"/>
    </source>
</evidence>
<gene>
    <name evidence="1" type="ORF">Abiwalacus_08690</name>
</gene>
<organism evidence="1 2">
    <name type="scientific">Akkermansia biwaensis</name>
    <dbReference type="NCBI Taxonomy" id="2946555"/>
    <lineage>
        <taxon>Bacteria</taxon>
        <taxon>Pseudomonadati</taxon>
        <taxon>Verrucomicrobiota</taxon>
        <taxon>Verrucomicrobiia</taxon>
        <taxon>Verrucomicrobiales</taxon>
        <taxon>Akkermansiaceae</taxon>
        <taxon>Akkermansia</taxon>
    </lineage>
</organism>
<name>A0ABN6QKB7_9BACT</name>